<comment type="caution">
    <text evidence="11">The sequence shown here is derived from an EMBL/GenBank/DDBJ whole genome shotgun (WGS) entry which is preliminary data.</text>
</comment>
<dbReference type="AlphaFoldDB" id="A0AA44BG25"/>
<dbReference type="Proteomes" id="UP000449710">
    <property type="component" value="Unassembled WGS sequence"/>
</dbReference>
<evidence type="ECO:0000256" key="2">
    <source>
        <dbReference type="ARBA" id="ARBA00006773"/>
    </source>
</evidence>
<dbReference type="SUPFAM" id="SSF51338">
    <property type="entry name" value="Composite domain of metallo-dependent hydrolases"/>
    <property type="match status" value="1"/>
</dbReference>
<evidence type="ECO:0000313" key="12">
    <source>
        <dbReference type="Proteomes" id="UP000449710"/>
    </source>
</evidence>
<evidence type="ECO:0000259" key="10">
    <source>
        <dbReference type="Pfam" id="PF13382"/>
    </source>
</evidence>
<dbReference type="Gene3D" id="3.20.20.140">
    <property type="entry name" value="Metal-dependent hydrolases"/>
    <property type="match status" value="1"/>
</dbReference>
<keyword evidence="5 8" id="KW-0464">Manganese</keyword>
<dbReference type="InterPro" id="IPR032466">
    <property type="entry name" value="Metal_Hydrolase"/>
</dbReference>
<evidence type="ECO:0000256" key="1">
    <source>
        <dbReference type="ARBA" id="ARBA00001936"/>
    </source>
</evidence>
<dbReference type="InterPro" id="IPR006679">
    <property type="entry name" value="Adenine_deam"/>
</dbReference>
<dbReference type="Pfam" id="PF13382">
    <property type="entry name" value="Adenine_deam_C"/>
    <property type="match status" value="1"/>
</dbReference>
<evidence type="ECO:0000256" key="8">
    <source>
        <dbReference type="HAMAP-Rule" id="MF_01518"/>
    </source>
</evidence>
<keyword evidence="12" id="KW-1185">Reference proteome</keyword>
<evidence type="ECO:0000256" key="3">
    <source>
        <dbReference type="ARBA" id="ARBA00012782"/>
    </source>
</evidence>
<dbReference type="FunFam" id="3.20.20.140:FF:000016">
    <property type="entry name" value="Adenine deaminase"/>
    <property type="match status" value="1"/>
</dbReference>
<protein>
    <recommendedName>
        <fullName evidence="7 8">Adenine deaminase</fullName>
        <shortName evidence="8">Adenase</shortName>
        <shortName evidence="8">Adenine aminase</shortName>
        <ecNumber evidence="3 8">3.5.4.2</ecNumber>
    </recommendedName>
</protein>
<dbReference type="NCBIfam" id="TIGR01178">
    <property type="entry name" value="ade"/>
    <property type="match status" value="1"/>
</dbReference>
<dbReference type="RefSeq" id="WP_160722312.1">
    <property type="nucleotide sequence ID" value="NZ_SUMG01000015.1"/>
</dbReference>
<dbReference type="SUPFAM" id="SSF51556">
    <property type="entry name" value="Metallo-dependent hydrolases"/>
    <property type="match status" value="1"/>
</dbReference>
<dbReference type="Pfam" id="PF01979">
    <property type="entry name" value="Amidohydro_1"/>
    <property type="match status" value="1"/>
</dbReference>
<evidence type="ECO:0000313" key="11">
    <source>
        <dbReference type="EMBL" id="NBG89051.1"/>
    </source>
</evidence>
<dbReference type="PANTHER" id="PTHR11113:SF2">
    <property type="entry name" value="ADENINE DEAMINASE"/>
    <property type="match status" value="1"/>
</dbReference>
<name>A0AA44BG25_9CLOT</name>
<feature type="domain" description="Amidohydrolase-related" evidence="9">
    <location>
        <begin position="74"/>
        <end position="355"/>
    </location>
</feature>
<keyword evidence="4 8" id="KW-0378">Hydrolase</keyword>
<evidence type="ECO:0000256" key="5">
    <source>
        <dbReference type="ARBA" id="ARBA00023211"/>
    </source>
</evidence>
<comment type="cofactor">
    <cofactor evidence="1 8">
        <name>Mn(2+)</name>
        <dbReference type="ChEBI" id="CHEBI:29035"/>
    </cofactor>
</comment>
<comment type="catalytic activity">
    <reaction evidence="6 8">
        <text>adenine + H2O + H(+) = hypoxanthine + NH4(+)</text>
        <dbReference type="Rhea" id="RHEA:23688"/>
        <dbReference type="ChEBI" id="CHEBI:15377"/>
        <dbReference type="ChEBI" id="CHEBI:15378"/>
        <dbReference type="ChEBI" id="CHEBI:16708"/>
        <dbReference type="ChEBI" id="CHEBI:17368"/>
        <dbReference type="ChEBI" id="CHEBI:28938"/>
        <dbReference type="EC" id="3.5.4.2"/>
    </reaction>
</comment>
<dbReference type="EC" id="3.5.4.2" evidence="3 8"/>
<dbReference type="CDD" id="cd01295">
    <property type="entry name" value="AdeC"/>
    <property type="match status" value="1"/>
</dbReference>
<comment type="similarity">
    <text evidence="2 8">Belongs to the metallo-dependent hydrolases superfamily. Adenine deaminase family.</text>
</comment>
<dbReference type="InterPro" id="IPR011059">
    <property type="entry name" value="Metal-dep_hydrolase_composite"/>
</dbReference>
<dbReference type="GO" id="GO:0000034">
    <property type="term" value="F:adenine deaminase activity"/>
    <property type="evidence" value="ECO:0007669"/>
    <property type="project" value="UniProtKB-UniRule"/>
</dbReference>
<dbReference type="EMBL" id="SUMG01000015">
    <property type="protein sequence ID" value="NBG89051.1"/>
    <property type="molecule type" value="Genomic_DNA"/>
</dbReference>
<dbReference type="GO" id="GO:0006146">
    <property type="term" value="P:adenine catabolic process"/>
    <property type="evidence" value="ECO:0007669"/>
    <property type="project" value="InterPro"/>
</dbReference>
<accession>A0AA44BG25</accession>
<evidence type="ECO:0000256" key="7">
    <source>
        <dbReference type="ARBA" id="ARBA00069718"/>
    </source>
</evidence>
<evidence type="ECO:0000256" key="6">
    <source>
        <dbReference type="ARBA" id="ARBA00047720"/>
    </source>
</evidence>
<evidence type="ECO:0000259" key="9">
    <source>
        <dbReference type="Pfam" id="PF01979"/>
    </source>
</evidence>
<dbReference type="PANTHER" id="PTHR11113">
    <property type="entry name" value="N-ACETYLGLUCOSAMINE-6-PHOSPHATE DEACETYLASE"/>
    <property type="match status" value="1"/>
</dbReference>
<reference evidence="11 12" key="1">
    <citation type="submission" date="2019-04" db="EMBL/GenBank/DDBJ databases">
        <title>Isachenkonia alkalipeptolytica gen. nov. sp. nov. a new anaerobic, alkiliphilic organothrophic bacterium capable to reduce synthesized ferrihydrite isolated from a soda lake.</title>
        <authorList>
            <person name="Toshchakov S.V."/>
            <person name="Zavarzina D.G."/>
            <person name="Zhilina T.N."/>
            <person name="Kostrikina N.A."/>
            <person name="Kublanov I.V."/>
        </authorList>
    </citation>
    <scope>NUCLEOTIDE SEQUENCE [LARGE SCALE GENOMIC DNA]</scope>
    <source>
        <strain evidence="11 12">Z-1701</strain>
    </source>
</reference>
<gene>
    <name evidence="8 11" type="primary">ade</name>
    <name evidence="11" type="ORF">ISALK_11175</name>
</gene>
<evidence type="ECO:0000256" key="4">
    <source>
        <dbReference type="ARBA" id="ARBA00022801"/>
    </source>
</evidence>
<proteinExistence type="inferred from homology"/>
<dbReference type="Gene3D" id="2.30.40.10">
    <property type="entry name" value="Urease, subunit C, domain 1"/>
    <property type="match status" value="1"/>
</dbReference>
<dbReference type="InterPro" id="IPR026912">
    <property type="entry name" value="Adenine_deam_C"/>
</dbReference>
<dbReference type="InterPro" id="IPR006680">
    <property type="entry name" value="Amidohydro-rel"/>
</dbReference>
<dbReference type="HAMAP" id="MF_01518">
    <property type="entry name" value="Adenine_deamin"/>
    <property type="match status" value="1"/>
</dbReference>
<organism evidence="11 12">
    <name type="scientific">Isachenkonia alkalipeptolytica</name>
    <dbReference type="NCBI Taxonomy" id="2565777"/>
    <lineage>
        <taxon>Bacteria</taxon>
        <taxon>Bacillati</taxon>
        <taxon>Bacillota</taxon>
        <taxon>Clostridia</taxon>
        <taxon>Eubacteriales</taxon>
        <taxon>Clostridiaceae</taxon>
        <taxon>Isachenkonia</taxon>
    </lineage>
</organism>
<sequence length="582" mass="64351">MSSKRQGSEEKKKLKKQIDVAAGRKKAAKVFKNAKVINVFTAEIIDGDVAVVDGEIVGIGNYSGVEEIDLKGKYLAPGLIDGHVHIESSMVSPREFMKVVLPKGTTSIVADPHEIANVRGLEGIRYMMDSSRDLPMNFYFVLPSCVPSTEFENAGAKLMAEDLATLIDRRDVLGLGELMDYPGVIEGRGDILDKVLVAGDKIIDGHGPEIKDRDLNAYRMAGVKTEHECSTVEEMENRLRLGMYVLIRQGSAARNLEALIQGVTRENSRRCLFCTDDRHPEDLLQEGHIDNNVRQAIKLGLDPITAVQMATINAAECYGLDKVGAIAPGRLADFVVLEDLETFRIHSVYKEGKPVQELLTKLPKNRADTRWVKNSVNLHGVSLKDLELQVEGKEIRAIKVLPHSLLTKSEHLRVRLDQGKYYSEQGEPLLKMAVMERHHKTGNVGLGLVKDFHLENGAIALTIGHDSHNLIVIGDRDEDMLAAVKEVENLDGGIAIVSRREVLAGLSLPIGGLMSEDSMEKVNEKFKGMLDIAYDQLKVNSGIDPFMTLSFLALPVIPEIKLTDMGLFDVMRFGFVDLEVKE</sequence>
<feature type="domain" description="Adenine deaminase C-terminal" evidence="10">
    <location>
        <begin position="405"/>
        <end position="573"/>
    </location>
</feature>